<comment type="caution">
    <text evidence="2">The sequence shown here is derived from an EMBL/GenBank/DDBJ whole genome shotgun (WGS) entry which is preliminary data.</text>
</comment>
<proteinExistence type="predicted"/>
<evidence type="ECO:0000259" key="1">
    <source>
        <dbReference type="Pfam" id="PF01882"/>
    </source>
</evidence>
<dbReference type="InterPro" id="IPR002881">
    <property type="entry name" value="DUF58"/>
</dbReference>
<feature type="domain" description="DUF58" evidence="1">
    <location>
        <begin position="64"/>
        <end position="272"/>
    </location>
</feature>
<dbReference type="SUPFAM" id="SSF53300">
    <property type="entry name" value="vWA-like"/>
    <property type="match status" value="1"/>
</dbReference>
<reference evidence="2 3" key="1">
    <citation type="submission" date="2024-07" db="EMBL/GenBank/DDBJ databases">
        <title>Molecular mechanisms and environmental adaptations of flagellar loss and biofilm growth of Rhodanobacter under environmental stress.</title>
        <authorList>
            <person name="Chen M."/>
        </authorList>
    </citation>
    <scope>NUCLEOTIDE SEQUENCE [LARGE SCALE GENOMIC DNA]</scope>
    <source>
        <strain evidence="2 3">RS22</strain>
    </source>
</reference>
<evidence type="ECO:0000313" key="2">
    <source>
        <dbReference type="EMBL" id="MEY2182242.1"/>
    </source>
</evidence>
<organism evidence="2 3">
    <name type="scientific">Rhodanobacter humi</name>
    <dbReference type="NCBI Taxonomy" id="1888173"/>
    <lineage>
        <taxon>Bacteria</taxon>
        <taxon>Pseudomonadati</taxon>
        <taxon>Pseudomonadota</taxon>
        <taxon>Gammaproteobacteria</taxon>
        <taxon>Lysobacterales</taxon>
        <taxon>Rhodanobacteraceae</taxon>
        <taxon>Rhodanobacter</taxon>
    </lineage>
</organism>
<dbReference type="EMBL" id="JBGBPY010000001">
    <property type="protein sequence ID" value="MEY2182242.1"/>
    <property type="molecule type" value="Genomic_DNA"/>
</dbReference>
<dbReference type="InterPro" id="IPR036465">
    <property type="entry name" value="vWFA_dom_sf"/>
</dbReference>
<keyword evidence="3" id="KW-1185">Reference proteome</keyword>
<sequence>MIAAADATLPDRVDGDGRTRVSLAELIALGARAGRAKLASVQSRSERSGQQSSRLYGRGMDYAESRAYQPGDDVRRMDWRLTARSGKLHTKLYQEEREGRLLILLDTHASLRFGTRTRFKSVQAARAAAIAAWLAVRAGERVGLMAFGGHDRLLRPQGGAHSALAVCGALAEWDALPPAERAEPLSAALLRARRLQHGASRVLLLSDGFSADVEARQHLLDLKTRAGVGVLVLADALERAPPPAGRYPLEHDGERRDVLLLGERQRREFQQALGVGPARLETLARATGLRCRVLDTRDDPLPAAGELLGATRTRR</sequence>
<dbReference type="Gene3D" id="3.40.50.410">
    <property type="entry name" value="von Willebrand factor, type A domain"/>
    <property type="match status" value="1"/>
</dbReference>
<accession>A0ABV4APB3</accession>
<name>A0ABV4APB3_9GAMM</name>
<gene>
    <name evidence="2" type="ORF">AB7878_07410</name>
</gene>
<dbReference type="Proteomes" id="UP001562159">
    <property type="component" value="Unassembled WGS sequence"/>
</dbReference>
<protein>
    <submittedName>
        <fullName evidence="2">DUF58 domain-containing protein</fullName>
    </submittedName>
</protein>
<evidence type="ECO:0000313" key="3">
    <source>
        <dbReference type="Proteomes" id="UP001562159"/>
    </source>
</evidence>
<dbReference type="PANTHER" id="PTHR33608">
    <property type="entry name" value="BLL2464 PROTEIN"/>
    <property type="match status" value="1"/>
</dbReference>
<dbReference type="PANTHER" id="PTHR33608:SF12">
    <property type="entry name" value="DUF58 DOMAIN-CONTAINING PROTEIN"/>
    <property type="match status" value="1"/>
</dbReference>
<dbReference type="Pfam" id="PF01882">
    <property type="entry name" value="DUF58"/>
    <property type="match status" value="1"/>
</dbReference>